<proteinExistence type="predicted"/>
<organism evidence="2 3">
    <name type="scientific">Choanephora cucurbitarum</name>
    <dbReference type="NCBI Taxonomy" id="101091"/>
    <lineage>
        <taxon>Eukaryota</taxon>
        <taxon>Fungi</taxon>
        <taxon>Fungi incertae sedis</taxon>
        <taxon>Mucoromycota</taxon>
        <taxon>Mucoromycotina</taxon>
        <taxon>Mucoromycetes</taxon>
        <taxon>Mucorales</taxon>
        <taxon>Mucorineae</taxon>
        <taxon>Choanephoraceae</taxon>
        <taxon>Choanephoroideae</taxon>
        <taxon>Choanephora</taxon>
    </lineage>
</organism>
<dbReference type="InParanoid" id="A0A1C7N229"/>
<dbReference type="AlphaFoldDB" id="A0A1C7N229"/>
<evidence type="ECO:0000313" key="2">
    <source>
        <dbReference type="EMBL" id="OBZ83195.1"/>
    </source>
</evidence>
<sequence>MIQLHSSSHRMLQKADTIYYTGSEKAEWLTNPMVILEAMQKSKKLNDLTDDELMMLYEEVLEDSVPMIMFRNYTVYPDVIKVLEVIGFVLFQYIVIRLIILL</sequence>
<dbReference type="EMBL" id="LUGH01000704">
    <property type="protein sequence ID" value="OBZ83195.1"/>
    <property type="molecule type" value="Genomic_DNA"/>
</dbReference>
<keyword evidence="1" id="KW-1133">Transmembrane helix</keyword>
<keyword evidence="3" id="KW-1185">Reference proteome</keyword>
<dbReference type="OrthoDB" id="10534839at2759"/>
<gene>
    <name evidence="2" type="ORF">A0J61_08754</name>
</gene>
<keyword evidence="1" id="KW-0472">Membrane</keyword>
<feature type="transmembrane region" description="Helical" evidence="1">
    <location>
        <begin position="79"/>
        <end position="100"/>
    </location>
</feature>
<name>A0A1C7N229_9FUNG</name>
<reference evidence="2 3" key="1">
    <citation type="submission" date="2016-03" db="EMBL/GenBank/DDBJ databases">
        <title>Choanephora cucurbitarum.</title>
        <authorList>
            <person name="Min B."/>
            <person name="Park H."/>
            <person name="Park J.-H."/>
            <person name="Shin H.-D."/>
            <person name="Choi I.-G."/>
        </authorList>
    </citation>
    <scope>NUCLEOTIDE SEQUENCE [LARGE SCALE GENOMIC DNA]</scope>
    <source>
        <strain evidence="2 3">KUS-F28377</strain>
    </source>
</reference>
<evidence type="ECO:0000256" key="1">
    <source>
        <dbReference type="SAM" id="Phobius"/>
    </source>
</evidence>
<evidence type="ECO:0000313" key="3">
    <source>
        <dbReference type="Proteomes" id="UP000093000"/>
    </source>
</evidence>
<comment type="caution">
    <text evidence="2">The sequence shown here is derived from an EMBL/GenBank/DDBJ whole genome shotgun (WGS) entry which is preliminary data.</text>
</comment>
<accession>A0A1C7N229</accession>
<protein>
    <submittedName>
        <fullName evidence="2">Uncharacterized protein</fullName>
    </submittedName>
</protein>
<keyword evidence="1" id="KW-0812">Transmembrane</keyword>
<dbReference type="Proteomes" id="UP000093000">
    <property type="component" value="Unassembled WGS sequence"/>
</dbReference>